<keyword evidence="3" id="KW-1185">Reference proteome</keyword>
<evidence type="ECO:0000313" key="2">
    <source>
        <dbReference type="EMBL" id="TGZ83614.1"/>
    </source>
</evidence>
<feature type="compositionally biased region" description="Basic and acidic residues" evidence="1">
    <location>
        <begin position="310"/>
        <end position="324"/>
    </location>
</feature>
<feature type="compositionally biased region" description="Low complexity" evidence="1">
    <location>
        <begin position="28"/>
        <end position="40"/>
    </location>
</feature>
<dbReference type="InParanoid" id="A0A4S2N3U3"/>
<evidence type="ECO:0000256" key="1">
    <source>
        <dbReference type="SAM" id="MobiDB-lite"/>
    </source>
</evidence>
<dbReference type="AlphaFoldDB" id="A0A4S2N3U3"/>
<protein>
    <submittedName>
        <fullName evidence="2">Uncharacterized protein</fullName>
    </submittedName>
</protein>
<organism evidence="2 3">
    <name type="scientific">Ascodesmis nigricans</name>
    <dbReference type="NCBI Taxonomy" id="341454"/>
    <lineage>
        <taxon>Eukaryota</taxon>
        <taxon>Fungi</taxon>
        <taxon>Dikarya</taxon>
        <taxon>Ascomycota</taxon>
        <taxon>Pezizomycotina</taxon>
        <taxon>Pezizomycetes</taxon>
        <taxon>Pezizales</taxon>
        <taxon>Ascodesmidaceae</taxon>
        <taxon>Ascodesmis</taxon>
    </lineage>
</organism>
<accession>A0A4S2N3U3</accession>
<name>A0A4S2N3U3_9PEZI</name>
<feature type="region of interest" description="Disordered" evidence="1">
    <location>
        <begin position="28"/>
        <end position="79"/>
    </location>
</feature>
<feature type="region of interest" description="Disordered" evidence="1">
    <location>
        <begin position="305"/>
        <end position="324"/>
    </location>
</feature>
<feature type="compositionally biased region" description="Low complexity" evidence="1">
    <location>
        <begin position="543"/>
        <end position="552"/>
    </location>
</feature>
<dbReference type="EMBL" id="ML220113">
    <property type="protein sequence ID" value="TGZ83614.1"/>
    <property type="molecule type" value="Genomic_DNA"/>
</dbReference>
<evidence type="ECO:0000313" key="3">
    <source>
        <dbReference type="Proteomes" id="UP000298138"/>
    </source>
</evidence>
<reference evidence="2 3" key="1">
    <citation type="submission" date="2019-04" db="EMBL/GenBank/DDBJ databases">
        <title>Comparative genomics and transcriptomics to analyze fruiting body development in filamentous ascomycetes.</title>
        <authorList>
            <consortium name="DOE Joint Genome Institute"/>
            <person name="Lutkenhaus R."/>
            <person name="Traeger S."/>
            <person name="Breuer J."/>
            <person name="Kuo A."/>
            <person name="Lipzen A."/>
            <person name="Pangilinan J."/>
            <person name="Dilworth D."/>
            <person name="Sandor L."/>
            <person name="Poggeler S."/>
            <person name="Barry K."/>
            <person name="Grigoriev I.V."/>
            <person name="Nowrousian M."/>
        </authorList>
    </citation>
    <scope>NUCLEOTIDE SEQUENCE [LARGE SCALE GENOMIC DNA]</scope>
    <source>
        <strain evidence="2 3">CBS 389.68</strain>
    </source>
</reference>
<sequence>MSTRVYANARVRNAVYVYHGYNLVNSSTGSSTTVSSASVTLRTNPLAPKTDPTDPTCSRKRPLTTSTANPSPQPAYDESVYQATEAARVSRWLARFSPDAGMSGIKVDQKPGLQVHMRPPVFDKKVFEATEALQGEEEVRKVRSEKKGEGFKLNKEDIKPVKHAEKKSWEEMLKEPVYDPRYPLNASTATGHEANRSGVEPNTMEEVGTMNAASEVALEVPVSTHPTGYPAKTKMARDKEVLEATEDLEGSRKIRVYSGSGDKRKIKLDKVKVPKPETVTGTRDPNVFLATEEISNSKKLDKFTPAMKARSTEAEGPKESVHETVQENVQEAVADEAKAGDVVFRATEVLAREHPLPGPSPPAASDTLVLEATERAAATQVVEKHTPGEQPQQLQPKPANFDMLPATKIRRPLSRQFFGTTFSDPARDATVLMATEALGGARSKSSSSVPRQILEDPNIAIDHKVLEATEKLADKTRPDPAKLPKVENVPPEDELIASLDEPVTSGGFRPNEAAAAAAQNTAKPPKDTHKSHYTSWNPPAPPSSSLSDPSHQPFRRRTAPVKEKEEYYGGFESAYDRNSLSDPFLYTPRPKVTPSPKPGATKPPAIIPDQILQEARARLVKAYNANVSSGKTPNIDELLATAAGSNTATASEQNAEFVIKTPKGDLKIMRLGEELDGFKLVVAETEAVEELKKEAKEDTAKEKRRKVFWSVVWVSGAAAGLTLLAEEGRKVAATGAVRS</sequence>
<proteinExistence type="predicted"/>
<dbReference type="Proteomes" id="UP000298138">
    <property type="component" value="Unassembled WGS sequence"/>
</dbReference>
<feature type="compositionally biased region" description="Basic and acidic residues" evidence="1">
    <location>
        <begin position="470"/>
        <end position="485"/>
    </location>
</feature>
<gene>
    <name evidence="2" type="ORF">EX30DRAFT_338229</name>
</gene>
<feature type="region of interest" description="Disordered" evidence="1">
    <location>
        <begin position="470"/>
        <end position="605"/>
    </location>
</feature>
<feature type="region of interest" description="Disordered" evidence="1">
    <location>
        <begin position="378"/>
        <end position="400"/>
    </location>
</feature>